<reference evidence="2" key="1">
    <citation type="submission" date="2020-03" db="EMBL/GenBank/DDBJ databases">
        <title>The deep terrestrial virosphere.</title>
        <authorList>
            <person name="Holmfeldt K."/>
            <person name="Nilsson E."/>
            <person name="Simone D."/>
            <person name="Lopez-Fernandez M."/>
            <person name="Wu X."/>
            <person name="de Brujin I."/>
            <person name="Lundin D."/>
            <person name="Andersson A."/>
            <person name="Bertilsson S."/>
            <person name="Dopson M."/>
        </authorList>
    </citation>
    <scope>NUCLEOTIDE SEQUENCE</scope>
    <source>
        <strain evidence="2">TM448A01426</strain>
        <strain evidence="3">TM448B00801</strain>
    </source>
</reference>
<keyword evidence="1" id="KW-0812">Transmembrane</keyword>
<organism evidence="2">
    <name type="scientific">viral metagenome</name>
    <dbReference type="NCBI Taxonomy" id="1070528"/>
    <lineage>
        <taxon>unclassified sequences</taxon>
        <taxon>metagenomes</taxon>
        <taxon>organismal metagenomes</taxon>
    </lineage>
</organism>
<dbReference type="EMBL" id="MT144661">
    <property type="protein sequence ID" value="QJH96745.1"/>
    <property type="molecule type" value="Genomic_DNA"/>
</dbReference>
<dbReference type="AlphaFoldDB" id="A0A6H1ZQJ0"/>
<accession>A0A6H1ZQJ0</accession>
<evidence type="ECO:0000313" key="3">
    <source>
        <dbReference type="EMBL" id="QJH96745.1"/>
    </source>
</evidence>
<feature type="transmembrane region" description="Helical" evidence="1">
    <location>
        <begin position="93"/>
        <end position="113"/>
    </location>
</feature>
<proteinExistence type="predicted"/>
<sequence>MSEHEVRAEIRDGFTRVHERLDGVVESLGETNRQLAASQAEWKSCQAVLVRHEDDLRGSDGDGLRTRMALVEQEQERIGDPAKRSKRAEKTSVGAGVAAIVAVIWQVVAFFTGGGK</sequence>
<name>A0A6H1ZQJ0_9ZZZZ</name>
<gene>
    <name evidence="2" type="ORF">TM448A01426_0009</name>
    <name evidence="3" type="ORF">TM448B00801_0003</name>
</gene>
<evidence type="ECO:0000256" key="1">
    <source>
        <dbReference type="SAM" id="Phobius"/>
    </source>
</evidence>
<keyword evidence="1" id="KW-1133">Transmembrane helix</keyword>
<evidence type="ECO:0000313" key="2">
    <source>
        <dbReference type="EMBL" id="QJA49691.1"/>
    </source>
</evidence>
<keyword evidence="1" id="KW-0472">Membrane</keyword>
<dbReference type="EMBL" id="MT144149">
    <property type="protein sequence ID" value="QJA49691.1"/>
    <property type="molecule type" value="Genomic_DNA"/>
</dbReference>
<protein>
    <submittedName>
        <fullName evidence="2">Uncharacterized protein</fullName>
    </submittedName>
</protein>